<dbReference type="PANTHER" id="PTHR33602">
    <property type="entry name" value="REGULATORY PROTEIN RECX FAMILY PROTEIN"/>
    <property type="match status" value="1"/>
</dbReference>
<keyword evidence="4 5" id="KW-0963">Cytoplasm</keyword>
<evidence type="ECO:0000256" key="2">
    <source>
        <dbReference type="ARBA" id="ARBA00009695"/>
    </source>
</evidence>
<comment type="function">
    <text evidence="5">Modulates RecA activity.</text>
</comment>
<dbReference type="Pfam" id="PF02631">
    <property type="entry name" value="RecX_HTH2"/>
    <property type="match status" value="1"/>
</dbReference>
<protein>
    <recommendedName>
        <fullName evidence="3 5">Regulatory protein RecX</fullName>
    </recommendedName>
</protein>
<dbReference type="InterPro" id="IPR053925">
    <property type="entry name" value="RecX_HTH_3rd"/>
</dbReference>
<comment type="subcellular location">
    <subcellularLocation>
        <location evidence="1 5">Cytoplasm</location>
    </subcellularLocation>
</comment>
<evidence type="ECO:0000256" key="4">
    <source>
        <dbReference type="ARBA" id="ARBA00022490"/>
    </source>
</evidence>
<dbReference type="KEGG" id="mpaf:R5R33_03395"/>
<dbReference type="InterPro" id="IPR053926">
    <property type="entry name" value="RecX_HTH_1st"/>
</dbReference>
<gene>
    <name evidence="5" type="primary">recX</name>
    <name evidence="10" type="ORF">R5R33_03395</name>
</gene>
<dbReference type="InterPro" id="IPR053924">
    <property type="entry name" value="RecX_HTH_2nd"/>
</dbReference>
<dbReference type="PANTHER" id="PTHR33602:SF1">
    <property type="entry name" value="REGULATORY PROTEIN RECX FAMILY PROTEIN"/>
    <property type="match status" value="1"/>
</dbReference>
<organism evidence="10 11">
    <name type="scientific">Microbulbifer pacificus</name>
    <dbReference type="NCBI Taxonomy" id="407164"/>
    <lineage>
        <taxon>Bacteria</taxon>
        <taxon>Pseudomonadati</taxon>
        <taxon>Pseudomonadota</taxon>
        <taxon>Gammaproteobacteria</taxon>
        <taxon>Cellvibrionales</taxon>
        <taxon>Microbulbiferaceae</taxon>
        <taxon>Microbulbifer</taxon>
    </lineage>
</organism>
<evidence type="ECO:0000256" key="1">
    <source>
        <dbReference type="ARBA" id="ARBA00004496"/>
    </source>
</evidence>
<evidence type="ECO:0000256" key="6">
    <source>
        <dbReference type="SAM" id="MobiDB-lite"/>
    </source>
</evidence>
<sequence length="192" mass="22146">MSFPQFDSGGSHGGLPESDSSSSLSSPVGSTEAFQALFTAALDLLSRREHSCQELRRKLQPKYPNGDFDRLLARLQELNYQSDRRFAEVFCRSRAHRGQGPLRIRQELQLRGVESALIQGAMEQVQEEVDWFQLALDQLQRKFRRPVDVAEPREQQMKERARRQRYLAYRGFFADAIQYALAELDAGRHSER</sequence>
<evidence type="ECO:0000313" key="11">
    <source>
        <dbReference type="Proteomes" id="UP001302477"/>
    </source>
</evidence>
<dbReference type="Pfam" id="PF21981">
    <property type="entry name" value="RecX_HTH3"/>
    <property type="match status" value="1"/>
</dbReference>
<feature type="domain" description="RecX first three-helical" evidence="9">
    <location>
        <begin position="39"/>
        <end position="75"/>
    </location>
</feature>
<dbReference type="GO" id="GO:0005737">
    <property type="term" value="C:cytoplasm"/>
    <property type="evidence" value="ECO:0007669"/>
    <property type="project" value="UniProtKB-SubCell"/>
</dbReference>
<evidence type="ECO:0000259" key="8">
    <source>
        <dbReference type="Pfam" id="PF21981"/>
    </source>
</evidence>
<proteinExistence type="inferred from homology"/>
<evidence type="ECO:0000256" key="5">
    <source>
        <dbReference type="HAMAP-Rule" id="MF_01114"/>
    </source>
</evidence>
<keyword evidence="11" id="KW-1185">Reference proteome</keyword>
<dbReference type="Gene3D" id="1.10.10.10">
    <property type="entry name" value="Winged helix-like DNA-binding domain superfamily/Winged helix DNA-binding domain"/>
    <property type="match status" value="3"/>
</dbReference>
<feature type="compositionally biased region" description="Low complexity" evidence="6">
    <location>
        <begin position="14"/>
        <end position="28"/>
    </location>
</feature>
<reference evidence="10 11" key="1">
    <citation type="submission" date="2023-10" db="EMBL/GenBank/DDBJ databases">
        <title>Description of Microbulbifer bruguierae sp. nov., isolated from the sediments of mangrove plant Bruguiera sexangula and comparative genomic analyses of the genus Microbulbifer.</title>
        <authorList>
            <person name="Long M."/>
        </authorList>
    </citation>
    <scope>NUCLEOTIDE SEQUENCE [LARGE SCALE GENOMIC DNA]</scope>
    <source>
        <strain evidence="10 11">SPO729</strain>
    </source>
</reference>
<dbReference type="Pfam" id="PF21982">
    <property type="entry name" value="RecX_HTH1"/>
    <property type="match status" value="1"/>
</dbReference>
<comment type="similarity">
    <text evidence="2 5">Belongs to the RecX family.</text>
</comment>
<evidence type="ECO:0000313" key="10">
    <source>
        <dbReference type="EMBL" id="WOX06188.1"/>
    </source>
</evidence>
<evidence type="ECO:0000259" key="9">
    <source>
        <dbReference type="Pfam" id="PF21982"/>
    </source>
</evidence>
<evidence type="ECO:0000259" key="7">
    <source>
        <dbReference type="Pfam" id="PF02631"/>
    </source>
</evidence>
<dbReference type="EMBL" id="CP137555">
    <property type="protein sequence ID" value="WOX06188.1"/>
    <property type="molecule type" value="Genomic_DNA"/>
</dbReference>
<dbReference type="Proteomes" id="UP001302477">
    <property type="component" value="Chromosome"/>
</dbReference>
<dbReference type="InterPro" id="IPR003783">
    <property type="entry name" value="Regulatory_RecX"/>
</dbReference>
<dbReference type="AlphaFoldDB" id="A0AAU0MZP5"/>
<dbReference type="InterPro" id="IPR036388">
    <property type="entry name" value="WH-like_DNA-bd_sf"/>
</dbReference>
<dbReference type="GO" id="GO:0006282">
    <property type="term" value="P:regulation of DNA repair"/>
    <property type="evidence" value="ECO:0007669"/>
    <property type="project" value="UniProtKB-UniRule"/>
</dbReference>
<name>A0AAU0MZP5_9GAMM</name>
<feature type="domain" description="RecX third three-helical" evidence="8">
    <location>
        <begin position="128"/>
        <end position="181"/>
    </location>
</feature>
<dbReference type="RefSeq" id="WP_318954646.1">
    <property type="nucleotide sequence ID" value="NZ_CP137555.1"/>
</dbReference>
<feature type="region of interest" description="Disordered" evidence="6">
    <location>
        <begin position="1"/>
        <end position="28"/>
    </location>
</feature>
<evidence type="ECO:0000256" key="3">
    <source>
        <dbReference type="ARBA" id="ARBA00018111"/>
    </source>
</evidence>
<dbReference type="HAMAP" id="MF_01114">
    <property type="entry name" value="RecX"/>
    <property type="match status" value="1"/>
</dbReference>
<feature type="domain" description="RecX second three-helical" evidence="7">
    <location>
        <begin position="82"/>
        <end position="122"/>
    </location>
</feature>
<accession>A0AAU0MZP5</accession>